<keyword evidence="3" id="KW-0862">Zinc</keyword>
<evidence type="ECO:0000256" key="3">
    <source>
        <dbReference type="ARBA" id="ARBA00022833"/>
    </source>
</evidence>
<proteinExistence type="predicted"/>
<sequence length="110" mass="11702">MERESNPMEALCRSGCGFYGNPSTDGLCSVCFKEALKKKQQPPATTPSPVSSSFVPAPAPATPLAAAAPTVPSLPAQIHTQTDVRPCFCLLHYPQYYTTLPLAKGSFTLT</sequence>
<keyword evidence="6" id="KW-1185">Reference proteome</keyword>
<dbReference type="EMBL" id="CAVLEF010000005">
    <property type="protein sequence ID" value="CAK1543901.1"/>
    <property type="molecule type" value="Genomic_DNA"/>
</dbReference>
<dbReference type="Gene3D" id="1.20.5.4770">
    <property type="match status" value="1"/>
</dbReference>
<feature type="domain" description="A20-type" evidence="4">
    <location>
        <begin position="6"/>
        <end position="40"/>
    </location>
</feature>
<dbReference type="AlphaFoldDB" id="A0AAV1J5V3"/>
<name>A0AAV1J5V3_9NEOP</name>
<dbReference type="SUPFAM" id="SSF57716">
    <property type="entry name" value="Glucocorticoid receptor-like (DNA-binding domain)"/>
    <property type="match status" value="1"/>
</dbReference>
<dbReference type="SMART" id="SM00259">
    <property type="entry name" value="ZnF_A20"/>
    <property type="match status" value="1"/>
</dbReference>
<evidence type="ECO:0000313" key="5">
    <source>
        <dbReference type="EMBL" id="CAK1543901.1"/>
    </source>
</evidence>
<keyword evidence="2" id="KW-0863">Zinc-finger</keyword>
<dbReference type="GO" id="GO:0008270">
    <property type="term" value="F:zinc ion binding"/>
    <property type="evidence" value="ECO:0007669"/>
    <property type="project" value="UniProtKB-KW"/>
</dbReference>
<keyword evidence="1" id="KW-0479">Metal-binding</keyword>
<dbReference type="GO" id="GO:0003677">
    <property type="term" value="F:DNA binding"/>
    <property type="evidence" value="ECO:0007669"/>
    <property type="project" value="InterPro"/>
</dbReference>
<accession>A0AAV1J5V3</accession>
<evidence type="ECO:0000256" key="1">
    <source>
        <dbReference type="ARBA" id="ARBA00022723"/>
    </source>
</evidence>
<protein>
    <recommendedName>
        <fullName evidence="4">A20-type domain-containing protein</fullName>
    </recommendedName>
</protein>
<dbReference type="InterPro" id="IPR002653">
    <property type="entry name" value="Znf_A20"/>
</dbReference>
<dbReference type="Proteomes" id="UP001497472">
    <property type="component" value="Unassembled WGS sequence"/>
</dbReference>
<gene>
    <name evidence="5" type="ORF">LNINA_LOCUS3691</name>
</gene>
<dbReference type="Pfam" id="PF01754">
    <property type="entry name" value="zf-A20"/>
    <property type="match status" value="1"/>
</dbReference>
<evidence type="ECO:0000313" key="6">
    <source>
        <dbReference type="Proteomes" id="UP001497472"/>
    </source>
</evidence>
<evidence type="ECO:0000256" key="2">
    <source>
        <dbReference type="ARBA" id="ARBA00022771"/>
    </source>
</evidence>
<comment type="caution">
    <text evidence="5">The sequence shown here is derived from an EMBL/GenBank/DDBJ whole genome shotgun (WGS) entry which is preliminary data.</text>
</comment>
<organism evidence="5 6">
    <name type="scientific">Leptosia nina</name>
    <dbReference type="NCBI Taxonomy" id="320188"/>
    <lineage>
        <taxon>Eukaryota</taxon>
        <taxon>Metazoa</taxon>
        <taxon>Ecdysozoa</taxon>
        <taxon>Arthropoda</taxon>
        <taxon>Hexapoda</taxon>
        <taxon>Insecta</taxon>
        <taxon>Pterygota</taxon>
        <taxon>Neoptera</taxon>
        <taxon>Endopterygota</taxon>
        <taxon>Lepidoptera</taxon>
        <taxon>Glossata</taxon>
        <taxon>Ditrysia</taxon>
        <taxon>Papilionoidea</taxon>
        <taxon>Pieridae</taxon>
        <taxon>Pierinae</taxon>
        <taxon>Leptosia</taxon>
    </lineage>
</organism>
<evidence type="ECO:0000259" key="4">
    <source>
        <dbReference type="PROSITE" id="PS51036"/>
    </source>
</evidence>
<reference evidence="5 6" key="1">
    <citation type="submission" date="2023-11" db="EMBL/GenBank/DDBJ databases">
        <authorList>
            <person name="Okamura Y."/>
        </authorList>
    </citation>
    <scope>NUCLEOTIDE SEQUENCE [LARGE SCALE GENOMIC DNA]</scope>
</reference>
<dbReference type="PROSITE" id="PS51036">
    <property type="entry name" value="ZF_A20"/>
    <property type="match status" value="1"/>
</dbReference>